<evidence type="ECO:0000256" key="4">
    <source>
        <dbReference type="ARBA" id="ARBA00022833"/>
    </source>
</evidence>
<evidence type="ECO:0000256" key="1">
    <source>
        <dbReference type="ARBA" id="ARBA00005690"/>
    </source>
</evidence>
<dbReference type="Pfam" id="PF02721">
    <property type="entry name" value="DUF223"/>
    <property type="match status" value="1"/>
</dbReference>
<keyword evidence="5" id="KW-0238">DNA-binding</keyword>
<keyword evidence="4" id="KW-0862">Zinc</keyword>
<dbReference type="GeneID" id="108820133"/>
<evidence type="ECO:0000256" key="5">
    <source>
        <dbReference type="ARBA" id="ARBA00023125"/>
    </source>
</evidence>
<dbReference type="KEGG" id="rsz:108820133"/>
<evidence type="ECO:0000313" key="8">
    <source>
        <dbReference type="Proteomes" id="UP000504610"/>
    </source>
</evidence>
<evidence type="ECO:0000259" key="6">
    <source>
        <dbReference type="Pfam" id="PF02721"/>
    </source>
</evidence>
<dbReference type="CDD" id="cd04476">
    <property type="entry name" value="RPA1_DBD_C"/>
    <property type="match status" value="1"/>
</dbReference>
<dbReference type="RefSeq" id="XP_018448613.2">
    <property type="nucleotide sequence ID" value="XM_018593111.2"/>
</dbReference>
<organism evidence="8 9">
    <name type="scientific">Raphanus sativus</name>
    <name type="common">Radish</name>
    <name type="synonym">Raphanus raphanistrum var. sativus</name>
    <dbReference type="NCBI Taxonomy" id="3726"/>
    <lineage>
        <taxon>Eukaryota</taxon>
        <taxon>Viridiplantae</taxon>
        <taxon>Streptophyta</taxon>
        <taxon>Embryophyta</taxon>
        <taxon>Tracheophyta</taxon>
        <taxon>Spermatophyta</taxon>
        <taxon>Magnoliopsida</taxon>
        <taxon>eudicotyledons</taxon>
        <taxon>Gunneridae</taxon>
        <taxon>Pentapetalae</taxon>
        <taxon>rosids</taxon>
        <taxon>malvids</taxon>
        <taxon>Brassicales</taxon>
        <taxon>Brassicaceae</taxon>
        <taxon>Brassiceae</taxon>
        <taxon>Raphanus</taxon>
    </lineage>
</organism>
<dbReference type="InterPro" id="IPR012340">
    <property type="entry name" value="NA-bd_OB-fold"/>
</dbReference>
<keyword evidence="2" id="KW-0479">Metal-binding</keyword>
<protein>
    <submittedName>
        <fullName evidence="9">Uncharacterized protein LOC108820133</fullName>
    </submittedName>
</protein>
<dbReference type="Pfam" id="PF08646">
    <property type="entry name" value="Rep_fac-A_C"/>
    <property type="match status" value="1"/>
</dbReference>
<dbReference type="GO" id="GO:0003677">
    <property type="term" value="F:DNA binding"/>
    <property type="evidence" value="ECO:0007669"/>
    <property type="project" value="UniProtKB-KW"/>
</dbReference>
<accession>A0A6J0KLY6</accession>
<dbReference type="GO" id="GO:0008270">
    <property type="term" value="F:zinc ion binding"/>
    <property type="evidence" value="ECO:0007669"/>
    <property type="project" value="UniProtKB-KW"/>
</dbReference>
<feature type="domain" description="Replication protein A 70 kDa DNA-binding subunit B/D first OB fold" evidence="6">
    <location>
        <begin position="5"/>
        <end position="104"/>
    </location>
</feature>
<dbReference type="CDD" id="cd04480">
    <property type="entry name" value="RPA1_DBD_A_like"/>
    <property type="match status" value="1"/>
</dbReference>
<feature type="domain" description="Replication factor A C-terminal" evidence="7">
    <location>
        <begin position="290"/>
        <end position="423"/>
    </location>
</feature>
<dbReference type="OrthoDB" id="1112204at2759"/>
<comment type="similarity">
    <text evidence="1">Belongs to the replication factor A protein 1 family.</text>
</comment>
<dbReference type="Gene3D" id="2.40.50.140">
    <property type="entry name" value="Nucleic acid-binding proteins"/>
    <property type="match status" value="3"/>
</dbReference>
<sequence length="529" mass="59779">MAPMNRISELKPFKSMWKIKVKIIRLWNQFSPAGGETIELVFVDAWGDKIHGTVKKDEVAQFRDVLKQGKTKLLINFTVTHCSGPYRTTKHLYKIVFLPTTRVRICEVLPNNLTGLVPVNYRDVLNGTLNEDFLVDVIGQIVEVSHLEVVSVNGKDIQKIALELQNNEDDRLPLVLWGKFAEDISEAVQLRSVNKIVCVVRFGKIKQWKGVRSISNAYNISDVSLNPRMDELDAFFHLLPKGDLKLTMVDSKPSLSLSNEVSVKDDFFIHTPRKTIAELFESKQVERCIVMATIAAIDSDMGWYYLSCKVCAKKVLTVPSDNYDDGDDHDVLAHNYYCPKCKTHSPKLLPRYKLHLVVFDNTLDCKFIVFDNLALQLLHQPCIELTGPVADEIQDPDVLPPILHDLKGKTFFFKIGIEKDNFVYKHDTFKVLNIITNPGMITEYEATQTPTGSENMVCEHMVIGGVSTQSDAPDGSVNDHGYSDYANGPIPGKRSRPPIVNLENAFDQYSVTRMACSVRMKKEKIERSG</sequence>
<proteinExistence type="inferred from homology"/>
<reference evidence="9" key="2">
    <citation type="submission" date="2025-08" db="UniProtKB">
        <authorList>
            <consortium name="RefSeq"/>
        </authorList>
    </citation>
    <scope>IDENTIFICATION</scope>
    <source>
        <tissue evidence="9">Leaf</tissue>
    </source>
</reference>
<dbReference type="PANTHER" id="PTHR47165">
    <property type="entry name" value="OS03G0429900 PROTEIN"/>
    <property type="match status" value="1"/>
</dbReference>
<name>A0A6J0KLY6_RAPSA</name>
<dbReference type="InterPro" id="IPR013955">
    <property type="entry name" value="Rep_factor-A_C"/>
</dbReference>
<dbReference type="InterPro" id="IPR003871">
    <property type="entry name" value="RFA1B/D_OB_1st"/>
</dbReference>
<dbReference type="SUPFAM" id="SSF50249">
    <property type="entry name" value="Nucleic acid-binding proteins"/>
    <property type="match status" value="3"/>
</dbReference>
<reference evidence="8" key="1">
    <citation type="journal article" date="2019" name="Database">
        <title>The radish genome database (RadishGD): an integrated information resource for radish genomics.</title>
        <authorList>
            <person name="Yu H.J."/>
            <person name="Baek S."/>
            <person name="Lee Y.J."/>
            <person name="Cho A."/>
            <person name="Mun J.H."/>
        </authorList>
    </citation>
    <scope>NUCLEOTIDE SEQUENCE [LARGE SCALE GENOMIC DNA]</scope>
    <source>
        <strain evidence="8">cv. WK10039</strain>
    </source>
</reference>
<dbReference type="AlphaFoldDB" id="A0A6J0KLY6"/>
<dbReference type="InterPro" id="IPR047192">
    <property type="entry name" value="Euk_RPA1_DBD_C"/>
</dbReference>
<evidence type="ECO:0000256" key="3">
    <source>
        <dbReference type="ARBA" id="ARBA00022771"/>
    </source>
</evidence>
<evidence type="ECO:0000256" key="2">
    <source>
        <dbReference type="ARBA" id="ARBA00022723"/>
    </source>
</evidence>
<keyword evidence="8" id="KW-1185">Reference proteome</keyword>
<dbReference type="PANTHER" id="PTHR47165:SF4">
    <property type="entry name" value="OS03G0429900 PROTEIN"/>
    <property type="match status" value="1"/>
</dbReference>
<evidence type="ECO:0000259" key="7">
    <source>
        <dbReference type="Pfam" id="PF08646"/>
    </source>
</evidence>
<evidence type="ECO:0000313" key="9">
    <source>
        <dbReference type="RefSeq" id="XP_018448613.2"/>
    </source>
</evidence>
<dbReference type="CDD" id="cd04481">
    <property type="entry name" value="RPA1_DBD_B_like"/>
    <property type="match status" value="1"/>
</dbReference>
<dbReference type="Proteomes" id="UP000504610">
    <property type="component" value="Chromosome 2"/>
</dbReference>
<keyword evidence="3" id="KW-0863">Zinc-finger</keyword>
<gene>
    <name evidence="9" type="primary">LOC108820133</name>
</gene>